<evidence type="ECO:0000313" key="2">
    <source>
        <dbReference type="EMBL" id="KAF0523844.1"/>
    </source>
</evidence>
<protein>
    <submittedName>
        <fullName evidence="2">HET-domain-containing protein</fullName>
    </submittedName>
</protein>
<gene>
    <name evidence="2" type="ORF">F8M41_015320</name>
</gene>
<reference evidence="2 3" key="1">
    <citation type="journal article" date="2019" name="Environ. Microbiol.">
        <title>At the nexus of three kingdoms: the genome of the mycorrhizal fungus Gigaspora margarita provides insights into plant, endobacterial and fungal interactions.</title>
        <authorList>
            <person name="Venice F."/>
            <person name="Ghignone S."/>
            <person name="Salvioli di Fossalunga A."/>
            <person name="Amselem J."/>
            <person name="Novero M."/>
            <person name="Xianan X."/>
            <person name="Sedzielewska Toro K."/>
            <person name="Morin E."/>
            <person name="Lipzen A."/>
            <person name="Grigoriev I.V."/>
            <person name="Henrissat B."/>
            <person name="Martin F.M."/>
            <person name="Bonfante P."/>
        </authorList>
    </citation>
    <scope>NUCLEOTIDE SEQUENCE [LARGE SCALE GENOMIC DNA]</scope>
    <source>
        <strain evidence="2 3">BEG34</strain>
    </source>
</reference>
<dbReference type="OrthoDB" id="5872154at2759"/>
<name>A0A8H4AQJ1_GIGMA</name>
<dbReference type="EMBL" id="WTPW01000320">
    <property type="protein sequence ID" value="KAF0523844.1"/>
    <property type="molecule type" value="Genomic_DNA"/>
</dbReference>
<sequence>MGCFAWLKSLLTHKSDHLRNLEIPSTKSLYTTLEIIPNKLQLFVYSHTISLHELDSDPFQKEKHLESQIACWTFLSHGLSVHGQKEIYFTLRRYEDEDENDIPVNIKDLYHAFYILARKGSRVDIGGYSNFGNEIIFSNTDMNKIIYTEKQKDEIGLPSQVLHAILITNEEYEVYVNYGISRLLARMGYARRYFPFPPWSERLRESVVTMDDMKSSILNIIGSIIQILGVRVTRLRNKTIKLNISPNSHEIIYNVLRETGFNGVLTILTGIDKQANSCLVWNGNHEELNANSSGYLSTRLGGCFITFCSQQPADRVQVAEDGFILFLTDNTFQQIYQALISRNSLNIKPNENVHIVLEWDNEERFSNENYNNEHVADLILLELLTNENRLQDRISLNSQAQYTGKIDNVVKKHFSSMHKSNGFNLSIFFTLKENEPAHIKLQMNPLDYDDSKALSHKLWHSLTLIDLPPICSGLISFQMHYAVWGGESELILEENAKITPELNVWPEKKENNLSTNEITFLHSFRLIGDTEESLIEDKKEKLNLINEKGFVNQLMA</sequence>
<accession>A0A8H4AQJ1</accession>
<evidence type="ECO:0000313" key="3">
    <source>
        <dbReference type="Proteomes" id="UP000439903"/>
    </source>
</evidence>
<dbReference type="InterPro" id="IPR022557">
    <property type="entry name" value="SARA-like_C"/>
</dbReference>
<dbReference type="AlphaFoldDB" id="A0A8H4AQJ1"/>
<keyword evidence="3" id="KW-1185">Reference proteome</keyword>
<proteinExistence type="predicted"/>
<comment type="caution">
    <text evidence="2">The sequence shown here is derived from an EMBL/GenBank/DDBJ whole genome shotgun (WGS) entry which is preliminary data.</text>
</comment>
<dbReference type="Pfam" id="PF11979">
    <property type="entry name" value="SARA_C"/>
    <property type="match status" value="1"/>
</dbReference>
<organism evidence="2 3">
    <name type="scientific">Gigaspora margarita</name>
    <dbReference type="NCBI Taxonomy" id="4874"/>
    <lineage>
        <taxon>Eukaryota</taxon>
        <taxon>Fungi</taxon>
        <taxon>Fungi incertae sedis</taxon>
        <taxon>Mucoromycota</taxon>
        <taxon>Glomeromycotina</taxon>
        <taxon>Glomeromycetes</taxon>
        <taxon>Diversisporales</taxon>
        <taxon>Gigasporaceae</taxon>
        <taxon>Gigaspora</taxon>
    </lineage>
</organism>
<evidence type="ECO:0000259" key="1">
    <source>
        <dbReference type="Pfam" id="PF11979"/>
    </source>
</evidence>
<dbReference type="Proteomes" id="UP000439903">
    <property type="component" value="Unassembled WGS sequence"/>
</dbReference>
<feature type="domain" description="Smad anchor for receptor activation-like C-terminal" evidence="1">
    <location>
        <begin position="162"/>
        <end position="363"/>
    </location>
</feature>